<gene>
    <name evidence="15 19" type="primary">recB</name>
    <name evidence="19" type="ORF">SNE35_19485</name>
</gene>
<evidence type="ECO:0000313" key="19">
    <source>
        <dbReference type="EMBL" id="MDY0746704.1"/>
    </source>
</evidence>
<feature type="region of interest" description="DNA-binding and helicase activity, interacts with RecC" evidence="15">
    <location>
        <begin position="1"/>
        <end position="889"/>
    </location>
</feature>
<dbReference type="EMBL" id="JAXCLA010000006">
    <property type="protein sequence ID" value="MDY0746704.1"/>
    <property type="molecule type" value="Genomic_DNA"/>
</dbReference>
<dbReference type="Gene3D" id="3.40.50.300">
    <property type="entry name" value="P-loop containing nucleotide triphosphate hydrolases"/>
    <property type="match status" value="2"/>
</dbReference>
<evidence type="ECO:0000256" key="6">
    <source>
        <dbReference type="ARBA" id="ARBA00022806"/>
    </source>
</evidence>
<protein>
    <recommendedName>
        <fullName evidence="15">RecBCD enzyme subunit RecB</fullName>
        <ecNumber evidence="15">3.1.11.5</ecNumber>
        <ecNumber evidence="15">5.6.2.4</ecNumber>
    </recommendedName>
    <alternativeName>
        <fullName evidence="15">DNA 3'-5' helicase subunit RecB</fullName>
    </alternativeName>
    <alternativeName>
        <fullName evidence="15">Exonuclease V subunit RecB</fullName>
        <shortName evidence="15">ExoV subunit RecB</shortName>
    </alternativeName>
    <alternativeName>
        <fullName evidence="15">Helicase/nuclease RecBCD subunit RecB</fullName>
    </alternativeName>
</protein>
<evidence type="ECO:0000256" key="13">
    <source>
        <dbReference type="ARBA" id="ARBA00034617"/>
    </source>
</evidence>
<dbReference type="Gene3D" id="1.10.3170.10">
    <property type="entry name" value="Recbcd, chain B, domain 2"/>
    <property type="match status" value="1"/>
</dbReference>
<comment type="cofactor">
    <cofactor evidence="15">
        <name>Mg(2+)</name>
        <dbReference type="ChEBI" id="CHEBI:18420"/>
    </cofactor>
    <text evidence="15">Binds 1 Mg(2+) ion per subunit.</text>
</comment>
<comment type="domain">
    <text evidence="15">The N-terminal DNA-binding domain is a ssDNA-dependent ATPase and has ATP-dependent 3'-5' helicase function. This domain interacts with RecC.</text>
</comment>
<evidence type="ECO:0000256" key="9">
    <source>
        <dbReference type="ARBA" id="ARBA00022842"/>
    </source>
</evidence>
<evidence type="ECO:0000256" key="8">
    <source>
        <dbReference type="ARBA" id="ARBA00022840"/>
    </source>
</evidence>
<keyword evidence="2 15" id="KW-0479">Metal-binding</keyword>
<dbReference type="InterPro" id="IPR027417">
    <property type="entry name" value="P-loop_NTPase"/>
</dbReference>
<keyword evidence="11 15" id="KW-0234">DNA repair</keyword>
<keyword evidence="7 15" id="KW-0269">Exonuclease</keyword>
<dbReference type="InterPro" id="IPR011604">
    <property type="entry name" value="PDDEXK-like_dom_sf"/>
</dbReference>
<reference evidence="19 20" key="1">
    <citation type="submission" date="2023-11" db="EMBL/GenBank/DDBJ databases">
        <title>Paucibacter sp. nov., isolated from fresh soil in Korea.</title>
        <authorList>
            <person name="Le N.T.T."/>
        </authorList>
    </citation>
    <scope>NUCLEOTIDE SEQUENCE [LARGE SCALE GENOMIC DNA]</scope>
    <source>
        <strain evidence="19 20">R3-3</strain>
    </source>
</reference>
<comment type="subunit">
    <text evidence="15">Heterotrimer of RecB, RecC and RecD. All subunits contribute to DNA-binding. Interacts with RecA.</text>
</comment>
<feature type="binding site" evidence="15">
    <location>
        <position position="1010"/>
    </location>
    <ligand>
        <name>Mg(2+)</name>
        <dbReference type="ChEBI" id="CHEBI:18420"/>
    </ligand>
</feature>
<dbReference type="InterPro" id="IPR038726">
    <property type="entry name" value="PDDEXK_AddAB-type"/>
</dbReference>
<comment type="caution">
    <text evidence="19">The sequence shown here is derived from an EMBL/GenBank/DDBJ whole genome shotgun (WGS) entry which is preliminary data.</text>
</comment>
<dbReference type="InterPro" id="IPR014017">
    <property type="entry name" value="DNA_helicase_UvrD-like_C"/>
</dbReference>
<comment type="miscellaneous">
    <text evidence="15">In the RecBCD complex, RecB has a slow 3'-5' helicase, an exonuclease activity and loads RecA onto ssDNA, RecD has a fast 5'-3' helicase activity, while RecC stimulates the ATPase and processivity of the RecB helicase and contributes to recognition of the Chi site.</text>
</comment>
<comment type="similarity">
    <text evidence="15">Belongs to the helicase family. UvrD subfamily.</text>
</comment>
<name>A0ABU5DK78_9BURK</name>
<evidence type="ECO:0000256" key="7">
    <source>
        <dbReference type="ARBA" id="ARBA00022839"/>
    </source>
</evidence>
<comment type="catalytic activity">
    <reaction evidence="14 15">
        <text>ATP + H2O = ADP + phosphate + H(+)</text>
        <dbReference type="Rhea" id="RHEA:13065"/>
        <dbReference type="ChEBI" id="CHEBI:15377"/>
        <dbReference type="ChEBI" id="CHEBI:15378"/>
        <dbReference type="ChEBI" id="CHEBI:30616"/>
        <dbReference type="ChEBI" id="CHEBI:43474"/>
        <dbReference type="ChEBI" id="CHEBI:456216"/>
        <dbReference type="EC" id="5.6.2.4"/>
    </reaction>
</comment>
<evidence type="ECO:0000256" key="3">
    <source>
        <dbReference type="ARBA" id="ARBA00022741"/>
    </source>
</evidence>
<dbReference type="EC" id="5.6.2.4" evidence="15"/>
<keyword evidence="8 15" id="KW-0067">ATP-binding</keyword>
<evidence type="ECO:0000256" key="5">
    <source>
        <dbReference type="ARBA" id="ARBA00022801"/>
    </source>
</evidence>
<dbReference type="GO" id="GO:0008854">
    <property type="term" value="F:exodeoxyribonuclease V activity"/>
    <property type="evidence" value="ECO:0007669"/>
    <property type="project" value="UniProtKB-EC"/>
</dbReference>
<dbReference type="Pfam" id="PF12705">
    <property type="entry name" value="PDDEXK_1"/>
    <property type="match status" value="1"/>
</dbReference>
<feature type="region of interest" description="Nuclease activity, interacts with RecD and RecA" evidence="15">
    <location>
        <begin position="946"/>
        <end position="1234"/>
    </location>
</feature>
<keyword evidence="20" id="KW-1185">Reference proteome</keyword>
<comment type="catalytic activity">
    <reaction evidence="13 15">
        <text>Couples ATP hydrolysis with the unwinding of duplex DNA by translocating in the 3'-5' direction.</text>
        <dbReference type="EC" id="5.6.2.4"/>
    </reaction>
</comment>
<evidence type="ECO:0000256" key="15">
    <source>
        <dbReference type="HAMAP-Rule" id="MF_01485"/>
    </source>
</evidence>
<dbReference type="InterPro" id="IPR004586">
    <property type="entry name" value="RecB"/>
</dbReference>
<dbReference type="PROSITE" id="PS51198">
    <property type="entry name" value="UVRD_HELICASE_ATP_BIND"/>
    <property type="match status" value="1"/>
</dbReference>
<keyword evidence="9 15" id="KW-0460">Magnesium</keyword>
<evidence type="ECO:0000256" key="14">
    <source>
        <dbReference type="ARBA" id="ARBA00048988"/>
    </source>
</evidence>
<dbReference type="HAMAP" id="MF_01485">
    <property type="entry name" value="RecB"/>
    <property type="match status" value="1"/>
</dbReference>
<comment type="function">
    <text evidence="15">A helicase/nuclease that prepares dsDNA breaks (DSB) for recombinational DNA repair. Binds to DSBs and unwinds DNA via a highly rapid and processive ATP-dependent bidirectional helicase activity. Unwinds dsDNA until it encounters a Chi (crossover hotspot instigator) sequence from the 3' direction. Cuts ssDNA a few nucleotides 3' to the Chi site. The properties and activities of the enzyme are changed at Chi. The Chi-altered holoenzyme produces a long 3'-ssDNA overhang and facilitates RecA-binding to the ssDNA for homologous DNA recombination and repair. Holoenzyme degrades any linearized DNA that is unable to undergo homologous recombination. In the holoenzyme this subunit contributes ATPase, 3'-5' helicase, exonuclease activity and loads RecA onto ssDNA.</text>
</comment>
<comment type="catalytic activity">
    <reaction evidence="15">
        <text>Exonucleolytic cleavage (in the presence of ATP) in either 5'- to 3'- or 3'- to 5'-direction to yield 5'-phosphooligonucleotides.</text>
        <dbReference type="EC" id="3.1.11.5"/>
    </reaction>
</comment>
<dbReference type="Proteomes" id="UP001285263">
    <property type="component" value="Unassembled WGS sequence"/>
</dbReference>
<evidence type="ECO:0000256" key="12">
    <source>
        <dbReference type="ARBA" id="ARBA00023235"/>
    </source>
</evidence>
<evidence type="ECO:0000313" key="20">
    <source>
        <dbReference type="Proteomes" id="UP001285263"/>
    </source>
</evidence>
<dbReference type="Gene3D" id="3.90.320.10">
    <property type="match status" value="1"/>
</dbReference>
<keyword evidence="4 15" id="KW-0227">DNA damage</keyword>
<keyword evidence="12 15" id="KW-0413">Isomerase</keyword>
<comment type="domain">
    <text evidence="15">The C-terminal domain has nuclease activity and interacts with RecD. It interacts with RecA, facilitating its loading onto ssDNA.</text>
</comment>
<feature type="domain" description="UvrD-like helicase C-terminal" evidence="18">
    <location>
        <begin position="481"/>
        <end position="785"/>
    </location>
</feature>
<dbReference type="PANTHER" id="PTHR11070">
    <property type="entry name" value="UVRD / RECB / PCRA DNA HELICASE FAMILY MEMBER"/>
    <property type="match status" value="1"/>
</dbReference>
<dbReference type="CDD" id="cd22352">
    <property type="entry name" value="RecB_C-like"/>
    <property type="match status" value="1"/>
</dbReference>
<dbReference type="EC" id="3.1.11.5" evidence="15"/>
<evidence type="ECO:0000256" key="16">
    <source>
        <dbReference type="PROSITE-ProRule" id="PRU00560"/>
    </source>
</evidence>
<feature type="binding site" evidence="15">
    <location>
        <position position="1123"/>
    </location>
    <ligand>
        <name>Mg(2+)</name>
        <dbReference type="ChEBI" id="CHEBI:18420"/>
    </ligand>
</feature>
<feature type="active site" description="For nuclease activity" evidence="15">
    <location>
        <position position="1136"/>
    </location>
</feature>
<dbReference type="Pfam" id="PF00580">
    <property type="entry name" value="UvrD-helicase"/>
    <property type="match status" value="1"/>
</dbReference>
<evidence type="ECO:0000256" key="4">
    <source>
        <dbReference type="ARBA" id="ARBA00022763"/>
    </source>
</evidence>
<dbReference type="RefSeq" id="WP_320424651.1">
    <property type="nucleotide sequence ID" value="NZ_JAXCLA010000006.1"/>
</dbReference>
<dbReference type="Pfam" id="PF13361">
    <property type="entry name" value="UvrD_C"/>
    <property type="match status" value="1"/>
</dbReference>
<dbReference type="InterPro" id="IPR000212">
    <property type="entry name" value="DNA_helicase_UvrD/REP"/>
</dbReference>
<accession>A0ABU5DK78</accession>
<dbReference type="InterPro" id="IPR011335">
    <property type="entry name" value="Restrct_endonuc-II-like"/>
</dbReference>
<feature type="binding site" evidence="15">
    <location>
        <position position="1136"/>
    </location>
    <ligand>
        <name>Mg(2+)</name>
        <dbReference type="ChEBI" id="CHEBI:18420"/>
    </ligand>
</feature>
<dbReference type="SUPFAM" id="SSF52980">
    <property type="entry name" value="Restriction endonuclease-like"/>
    <property type="match status" value="1"/>
</dbReference>
<proteinExistence type="inferred from homology"/>
<evidence type="ECO:0000259" key="17">
    <source>
        <dbReference type="PROSITE" id="PS51198"/>
    </source>
</evidence>
<feature type="binding site" evidence="16">
    <location>
        <begin position="21"/>
        <end position="28"/>
    </location>
    <ligand>
        <name>ATP</name>
        <dbReference type="ChEBI" id="CHEBI:30616"/>
    </ligand>
</feature>
<dbReference type="SUPFAM" id="SSF52540">
    <property type="entry name" value="P-loop containing nucleoside triphosphate hydrolases"/>
    <property type="match status" value="1"/>
</dbReference>
<dbReference type="NCBIfam" id="TIGR00609">
    <property type="entry name" value="recB"/>
    <property type="match status" value="1"/>
</dbReference>
<dbReference type="PROSITE" id="PS51217">
    <property type="entry name" value="UVRD_HELICASE_CTER"/>
    <property type="match status" value="1"/>
</dbReference>
<evidence type="ECO:0000256" key="2">
    <source>
        <dbReference type="ARBA" id="ARBA00022723"/>
    </source>
</evidence>
<evidence type="ECO:0000256" key="11">
    <source>
        <dbReference type="ARBA" id="ARBA00023204"/>
    </source>
</evidence>
<evidence type="ECO:0000259" key="18">
    <source>
        <dbReference type="PROSITE" id="PS51217"/>
    </source>
</evidence>
<evidence type="ECO:0000256" key="10">
    <source>
        <dbReference type="ARBA" id="ARBA00023125"/>
    </source>
</evidence>
<dbReference type="InterPro" id="IPR014016">
    <property type="entry name" value="UvrD-like_ATP-bd"/>
</dbReference>
<dbReference type="Gene3D" id="1.10.486.10">
    <property type="entry name" value="PCRA, domain 4"/>
    <property type="match status" value="1"/>
</dbReference>
<keyword evidence="6 15" id="KW-0347">Helicase</keyword>
<keyword evidence="5 15" id="KW-0378">Hydrolase</keyword>
<feature type="domain" description="UvrD-like helicase ATP-binding" evidence="17">
    <location>
        <begin position="1"/>
        <end position="480"/>
    </location>
</feature>
<keyword evidence="1 15" id="KW-0540">Nuclease</keyword>
<keyword evidence="3 15" id="KW-0547">Nucleotide-binding</keyword>
<evidence type="ECO:0000256" key="1">
    <source>
        <dbReference type="ARBA" id="ARBA00022722"/>
    </source>
</evidence>
<dbReference type="PANTHER" id="PTHR11070:SF23">
    <property type="entry name" value="RECBCD ENZYME SUBUNIT RECB"/>
    <property type="match status" value="1"/>
</dbReference>
<organism evidence="19 20">
    <name type="scientific">Roseateles agri</name>
    <dbReference type="NCBI Taxonomy" id="3098619"/>
    <lineage>
        <taxon>Bacteria</taxon>
        <taxon>Pseudomonadati</taxon>
        <taxon>Pseudomonadota</taxon>
        <taxon>Betaproteobacteria</taxon>
        <taxon>Burkholderiales</taxon>
        <taxon>Sphaerotilaceae</taxon>
        <taxon>Roseateles</taxon>
    </lineage>
</organism>
<keyword evidence="10 15" id="KW-0238">DNA-binding</keyword>
<sequence>MTTESLDALSFPLWGSRLIEASAGTGKTWTIAALYLRLVLGHGGEAAGFTRPLAPSEILVMTFTRAATRELSDRIRARLLEAAQVFRGDAEPAPHDALLRGLLDGFAAGPARSAAAWRLAMAAESMDDAAVFTIDAWCQRMLREHAFDSGSLFDEELIGNEQAMLDEATRDYWRQQVYPLAGATLDAVLSVWANVGKLGQDARALLPHLSTHAPHDEPLAALVERVGGERQRALAALKEGWTARVRALAEWFDPLYALPAKANPINKVKLKSNHFSGWLAKLGAWAADPLLERPDLSDSACKRLLPPGMAEIIKDGFDVSLPDHFEAFANLCEGLDALPPLAEPLRLHAAHAIAERLSLLKSQSGAFGFADMLERLERALDPERSGDKAARLRERMLAQYPVALIDEFQDTSPLQTRIFDRLYRIADHTSSSARERTLLLIGDPKQSIYGFRGADIHAYLQVRLATEGRHYQLGTNYRSTRALVEAVNAVFCRPEQRAGEGAFMFRDAELNPLPFEPVAAQGRGEQWVTAAGPQAALQWALAPELQDTRTSLRRLAETSAERIVTLLNDERAGFVKDANGIFKRLRPADIAILVRTGREAAAVRRELRRRGVTSVYLSDKDSVFASAEARDLLLLLRAAASPLDVRLARAALATATLGLRLDELQQLAVDDEAFDRRSEQFKVLHAIWQTQGVLSMLRRALHLLDLPERWLGSAQAGDGERRLTNVLHLAELLQDASTRLDGEQALIRWMTTQREQPGAGGDEQIVRLESDADLVKVITVHKSKGLEYPLVFLPFATSFRGIDKGPRTTLVSTADAAGHRTLHLTLNEELIAAADKERQREDLRLLYVALTRARHAVWIGLAAQKPRADSQDCSAWRSALGYVLGGPEKTSAEQLMADAHDLVGANAATMRTELLPLRAALTPLRPQDETQPLREPQAYRGQFERRWSVHSFSALVRELDGPVSAAAARDDEDLLAPVAPALRRPARPAEPADQAWHRFPRGAGPGNFLHDQFEWLAGEGFGLAGSPALQEQLLARCERQGQAERAQDVVDWLVAATQAPLQPLSVTLDTAGTPLAEMEFWLPATGLQAEAIDALCRHHLLSGRPRRELPERELRGMLMGFADLVFEHEGRYYVLDYKSNALGDDDAAYDTEALEAAMAEHRYDVQAAIYLLALHRLLRLRLGERYMPEEHLGGALYFFIRGIAGPSGGCYAIEAPLALLARLDAMIVDEEAAA</sequence>